<dbReference type="InterPro" id="IPR003760">
    <property type="entry name" value="PnrA-like"/>
</dbReference>
<dbReference type="PANTHER" id="PTHR34296">
    <property type="entry name" value="TRANSCRIPTIONAL ACTIVATOR PROTEIN MED"/>
    <property type="match status" value="1"/>
</dbReference>
<evidence type="ECO:0000256" key="3">
    <source>
        <dbReference type="ARBA" id="ARBA00022729"/>
    </source>
</evidence>
<reference evidence="8 9" key="1">
    <citation type="submission" date="2015-11" db="EMBL/GenBank/DDBJ databases">
        <title>Butyribacter intestini gen. nov., sp. nov., a butyric acid-producing bacterium of the family Lachnospiraceae isolated from the human faeces.</title>
        <authorList>
            <person name="Zou Y."/>
            <person name="Xue W."/>
            <person name="Luo G."/>
            <person name="Lv M."/>
        </authorList>
    </citation>
    <scope>NUCLEOTIDE SEQUENCE [LARGE SCALE GENOMIC DNA]</scope>
    <source>
        <strain evidence="8 9">ACET-33324</strain>
    </source>
</reference>
<dbReference type="InterPro" id="IPR050957">
    <property type="entry name" value="BMP_lipoprotein"/>
</dbReference>
<feature type="transmembrane region" description="Helical" evidence="6">
    <location>
        <begin position="12"/>
        <end position="29"/>
    </location>
</feature>
<keyword evidence="6" id="KW-1133">Transmembrane helix</keyword>
<name>A0A0V8QGN3_9FIRM</name>
<dbReference type="Gene3D" id="3.40.50.2300">
    <property type="match status" value="1"/>
</dbReference>
<evidence type="ECO:0000256" key="4">
    <source>
        <dbReference type="ARBA" id="ARBA00023136"/>
    </source>
</evidence>
<accession>A0A0V8QGN3</accession>
<evidence type="ECO:0000256" key="2">
    <source>
        <dbReference type="ARBA" id="ARBA00022475"/>
    </source>
</evidence>
<keyword evidence="6" id="KW-0812">Transmembrane</keyword>
<comment type="subcellular location">
    <subcellularLocation>
        <location evidence="1">Cell membrane</location>
    </subcellularLocation>
</comment>
<dbReference type="RefSeq" id="WP_058352047.1">
    <property type="nucleotide sequence ID" value="NZ_CABMMD010000101.1"/>
</dbReference>
<organism evidence="8 9">
    <name type="scientific">Acetivibrio ethanolgignens</name>
    <dbReference type="NCBI Taxonomy" id="290052"/>
    <lineage>
        <taxon>Bacteria</taxon>
        <taxon>Bacillati</taxon>
        <taxon>Bacillota</taxon>
        <taxon>Clostridia</taxon>
        <taxon>Eubacteriales</taxon>
        <taxon>Oscillospiraceae</taxon>
        <taxon>Acetivibrio</taxon>
    </lineage>
</organism>
<dbReference type="EMBL" id="LNAM01000101">
    <property type="protein sequence ID" value="KSV59719.1"/>
    <property type="molecule type" value="Genomic_DNA"/>
</dbReference>
<feature type="domain" description="ABC transporter substrate-binding protein PnrA-like" evidence="7">
    <location>
        <begin position="45"/>
        <end position="249"/>
    </location>
</feature>
<keyword evidence="2" id="KW-1003">Cell membrane</keyword>
<dbReference type="GO" id="GO:0005886">
    <property type="term" value="C:plasma membrane"/>
    <property type="evidence" value="ECO:0007669"/>
    <property type="project" value="UniProtKB-SubCell"/>
</dbReference>
<proteinExistence type="predicted"/>
<dbReference type="Proteomes" id="UP000054874">
    <property type="component" value="Unassembled WGS sequence"/>
</dbReference>
<evidence type="ECO:0000259" key="7">
    <source>
        <dbReference type="Pfam" id="PF02608"/>
    </source>
</evidence>
<keyword evidence="9" id="KW-1185">Reference proteome</keyword>
<evidence type="ECO:0000313" key="9">
    <source>
        <dbReference type="Proteomes" id="UP000054874"/>
    </source>
</evidence>
<dbReference type="OrthoDB" id="9769871at2"/>
<evidence type="ECO:0000256" key="5">
    <source>
        <dbReference type="ARBA" id="ARBA00023288"/>
    </source>
</evidence>
<dbReference type="PANTHER" id="PTHR34296:SF2">
    <property type="entry name" value="ABC TRANSPORTER GUANOSINE-BINDING PROTEIN NUPN"/>
    <property type="match status" value="1"/>
</dbReference>
<sequence length="273" mass="30988">MWDGLQKNIGRHFVLSVFIVMLAGLYIVGCRGNNKDTEKNLKDSKIVVLFPGETGDLSWNDMNYEGVQICRKKYGIDIKCEFNVQEAEFEMMLKRYGDNGYDLILASGMQFSEAVNIVASKYPDTTFCIINGNKCEHSNIALINIKEYEASYLASIIAANIEENEKIGMIAGYPNSAMEKLLDVYEENMKELLQKRGIAFESSFRAYTNSWKDDNLGRKIANQMIDSGVDMLFVSHQLKGDNISIGIKEEIFEPVYSEQIPQEIRMKVSDAMK</sequence>
<evidence type="ECO:0000256" key="6">
    <source>
        <dbReference type="SAM" id="Phobius"/>
    </source>
</evidence>
<dbReference type="STRING" id="290052.ASU35_08180"/>
<dbReference type="Pfam" id="PF02608">
    <property type="entry name" value="Bmp"/>
    <property type="match status" value="1"/>
</dbReference>
<gene>
    <name evidence="8" type="ORF">ASU35_08180</name>
</gene>
<keyword evidence="4 6" id="KW-0472">Membrane</keyword>
<comment type="caution">
    <text evidence="8">The sequence shown here is derived from an EMBL/GenBank/DDBJ whole genome shotgun (WGS) entry which is preliminary data.</text>
</comment>
<evidence type="ECO:0000256" key="1">
    <source>
        <dbReference type="ARBA" id="ARBA00004236"/>
    </source>
</evidence>
<protein>
    <recommendedName>
        <fullName evidence="7">ABC transporter substrate-binding protein PnrA-like domain-containing protein</fullName>
    </recommendedName>
</protein>
<evidence type="ECO:0000313" key="8">
    <source>
        <dbReference type="EMBL" id="KSV59719.1"/>
    </source>
</evidence>
<keyword evidence="5" id="KW-0449">Lipoprotein</keyword>
<dbReference type="AlphaFoldDB" id="A0A0V8QGN3"/>
<keyword evidence="3" id="KW-0732">Signal</keyword>